<dbReference type="Pfam" id="PF14492">
    <property type="entry name" value="EFG_III"/>
    <property type="match status" value="1"/>
</dbReference>
<dbReference type="PRINTS" id="PR00315">
    <property type="entry name" value="ELONGATNFCT"/>
</dbReference>
<evidence type="ECO:0000256" key="1">
    <source>
        <dbReference type="ARBA" id="ARBA00022741"/>
    </source>
</evidence>
<dbReference type="SMART" id="SM00889">
    <property type="entry name" value="EFG_IV"/>
    <property type="match status" value="1"/>
</dbReference>
<dbReference type="PANTHER" id="PTHR43261:SF1">
    <property type="entry name" value="RIBOSOME-RELEASING FACTOR 2, MITOCHONDRIAL"/>
    <property type="match status" value="1"/>
</dbReference>
<dbReference type="PANTHER" id="PTHR43261">
    <property type="entry name" value="TRANSLATION ELONGATION FACTOR G-RELATED"/>
    <property type="match status" value="1"/>
</dbReference>
<dbReference type="Proteomes" id="UP000019184">
    <property type="component" value="Unassembled WGS sequence"/>
</dbReference>
<evidence type="ECO:0000256" key="3">
    <source>
        <dbReference type="ARBA" id="ARBA00022917"/>
    </source>
</evidence>
<dbReference type="NCBIfam" id="TIGR00231">
    <property type="entry name" value="small_GTP"/>
    <property type="match status" value="1"/>
</dbReference>
<dbReference type="SMART" id="SM00838">
    <property type="entry name" value="EFG_C"/>
    <property type="match status" value="1"/>
</dbReference>
<keyword evidence="3" id="KW-0648">Protein biosynthesis</keyword>
<dbReference type="GO" id="GO:0097216">
    <property type="term" value="F:guanosine tetraphosphate binding"/>
    <property type="evidence" value="ECO:0007669"/>
    <property type="project" value="UniProtKB-ARBA"/>
</dbReference>
<dbReference type="InterPro" id="IPR027417">
    <property type="entry name" value="P-loop_NTPase"/>
</dbReference>
<dbReference type="CDD" id="cd01886">
    <property type="entry name" value="EF-G"/>
    <property type="match status" value="1"/>
</dbReference>
<gene>
    <name evidence="7" type="ORF">BN874_1400005</name>
</gene>
<dbReference type="FunFam" id="3.40.50.300:FF:000514">
    <property type="entry name" value="Ribosome-releasing factor 2, mitochondrial"/>
    <property type="match status" value="1"/>
</dbReference>
<evidence type="ECO:0000256" key="5">
    <source>
        <dbReference type="ARBA" id="ARBA00024731"/>
    </source>
</evidence>
<dbReference type="InterPro" id="IPR000640">
    <property type="entry name" value="EFG_V-like"/>
</dbReference>
<dbReference type="GO" id="GO:0003746">
    <property type="term" value="F:translation elongation factor activity"/>
    <property type="evidence" value="ECO:0007669"/>
    <property type="project" value="UniProtKB-KW"/>
</dbReference>
<dbReference type="Gene3D" id="2.40.30.10">
    <property type="entry name" value="Translation factors"/>
    <property type="match status" value="1"/>
</dbReference>
<dbReference type="Pfam" id="PF00679">
    <property type="entry name" value="EFG_C"/>
    <property type="match status" value="1"/>
</dbReference>
<keyword evidence="4" id="KW-0342">GTP-binding</keyword>
<dbReference type="Gene3D" id="3.30.70.240">
    <property type="match status" value="1"/>
</dbReference>
<dbReference type="InterPro" id="IPR005225">
    <property type="entry name" value="Small_GTP-bd"/>
</dbReference>
<keyword evidence="8" id="KW-1185">Reference proteome</keyword>
<dbReference type="InterPro" id="IPR035647">
    <property type="entry name" value="EFG_III/V"/>
</dbReference>
<dbReference type="Pfam" id="PF03144">
    <property type="entry name" value="GTP_EFTU_D2"/>
    <property type="match status" value="1"/>
</dbReference>
<dbReference type="Gene3D" id="3.40.50.300">
    <property type="entry name" value="P-loop containing nucleotide triphosphate hydrolases"/>
    <property type="match status" value="1"/>
</dbReference>
<dbReference type="GO" id="GO:0003924">
    <property type="term" value="F:GTPase activity"/>
    <property type="evidence" value="ECO:0007669"/>
    <property type="project" value="InterPro"/>
</dbReference>
<dbReference type="RefSeq" id="WP_034431043.1">
    <property type="nucleotide sequence ID" value="NZ_CBTK010000047.1"/>
</dbReference>
<dbReference type="AlphaFoldDB" id="A0A7U7J1S1"/>
<evidence type="ECO:0000259" key="6">
    <source>
        <dbReference type="PROSITE" id="PS51722"/>
    </source>
</evidence>
<dbReference type="EMBL" id="CBTK010000047">
    <property type="protein sequence ID" value="CDH43946.1"/>
    <property type="molecule type" value="Genomic_DNA"/>
</dbReference>
<dbReference type="PROSITE" id="PS51722">
    <property type="entry name" value="G_TR_2"/>
    <property type="match status" value="1"/>
</dbReference>
<dbReference type="InterPro" id="IPR009000">
    <property type="entry name" value="Transl_B-barrel_sf"/>
</dbReference>
<dbReference type="InterPro" id="IPR041095">
    <property type="entry name" value="EFG_II"/>
</dbReference>
<dbReference type="InterPro" id="IPR020568">
    <property type="entry name" value="Ribosomal_Su5_D2-typ_SF"/>
</dbReference>
<dbReference type="CDD" id="cd03713">
    <property type="entry name" value="EFG_mtEFG_C"/>
    <property type="match status" value="1"/>
</dbReference>
<dbReference type="Pfam" id="PF00009">
    <property type="entry name" value="GTP_EFTU"/>
    <property type="match status" value="1"/>
</dbReference>
<sequence>MLKAPDLSQVRNIGIAAHVDAGKTTLTERMLYYAGVSHKIGEVHEGAAHMDYMAEEQEHGITITAAVTQLPWRDHRIQLIDTPGHVDFTIEVERSMRVLDGCVIVLDGVRGVEPQTETVWRQRTRFQLPALFFVNKLDRPGADFGRVLETVRRRLQVEPIAVTLPLPDYDGSIIHLIEKTRLCFGGDKGEQVRIAPCDEATWEWARPYRESLLLAAAEMDDALAEQVLAEQEPEAETVWAALRLAVLAGKACPVFAGSALRNQGVQPLLDAVVRLLPTPTERPPSLAHRPEGGEEWVAMDARGPLAALVFKVQMWEGRRHVFARLYRGTLKPGDEIAIPGLNGTLRQERVARLFEVDANHKNRLDEASAGQIVLLAGLRWATTGDTLCAPTHPLWLVRIETRAPVLGLAIEPQSSADEQKLLEALDKLQQEDPTLRVEENQETGQRVLRGMGELHLQIAQERLQREFGVKIRAGHPDVVTRESITGPAEFTSVFYRLIDQPDGRKLELKAGARVAVEPLARGAGVTVTVEPRVCPEGVELHPAQRDAAAGGAEDALVSGPATGMPLQDLAVRVLEVELFGALSSPQALRVAVAEATRKALVQAGGLVLRPMMTTEVVIPESDVGMVIGDLQSRRAVIRDTTTLGEMTIIHCDCALNRLLGYITDLRGMTRGRGQFTMTFDRFDVA</sequence>
<evidence type="ECO:0000313" key="8">
    <source>
        <dbReference type="Proteomes" id="UP000019184"/>
    </source>
</evidence>
<dbReference type="SUPFAM" id="SSF52540">
    <property type="entry name" value="P-loop containing nucleoside triphosphate hydrolases"/>
    <property type="match status" value="1"/>
</dbReference>
<dbReference type="FunFam" id="3.30.70.240:FF:000001">
    <property type="entry name" value="Elongation factor G"/>
    <property type="match status" value="1"/>
</dbReference>
<dbReference type="InterPro" id="IPR005517">
    <property type="entry name" value="Transl_elong_EFG/EF2_IV"/>
</dbReference>
<dbReference type="Pfam" id="PF03764">
    <property type="entry name" value="EFG_IV"/>
    <property type="match status" value="1"/>
</dbReference>
<evidence type="ECO:0000256" key="4">
    <source>
        <dbReference type="ARBA" id="ARBA00023134"/>
    </source>
</evidence>
<dbReference type="SUPFAM" id="SSF50447">
    <property type="entry name" value="Translation proteins"/>
    <property type="match status" value="1"/>
</dbReference>
<dbReference type="SUPFAM" id="SSF54980">
    <property type="entry name" value="EF-G C-terminal domain-like"/>
    <property type="match status" value="2"/>
</dbReference>
<dbReference type="GO" id="GO:0005525">
    <property type="term" value="F:GTP binding"/>
    <property type="evidence" value="ECO:0007669"/>
    <property type="project" value="UniProtKB-KW"/>
</dbReference>
<proteinExistence type="predicted"/>
<feature type="domain" description="Tr-type G" evidence="6">
    <location>
        <begin position="8"/>
        <end position="280"/>
    </location>
</feature>
<dbReference type="InterPro" id="IPR004161">
    <property type="entry name" value="EFTu-like_2"/>
</dbReference>
<comment type="function">
    <text evidence="5">Catalyzes the GTP-dependent ribosomal translocation step during translation elongation. During this step, the ribosome changes from the pre-translocational (PRE) to the post-translocational (POST) state as the newly formed A-site-bound peptidyl-tRNA and P-site-bound deacylated tRNA move to the P and E sites, respectively. Catalyzes the coordinated movement of the two tRNA molecules, the mRNA and conformational changes in the ribosome.</text>
</comment>
<dbReference type="CDD" id="cd16262">
    <property type="entry name" value="EFG_III"/>
    <property type="match status" value="1"/>
</dbReference>
<protein>
    <submittedName>
        <fullName evidence="7">Small GTP-binding protein</fullName>
    </submittedName>
</protein>
<keyword evidence="1" id="KW-0547">Nucleotide-binding</keyword>
<dbReference type="Gene3D" id="3.30.230.10">
    <property type="match status" value="1"/>
</dbReference>
<evidence type="ECO:0000256" key="2">
    <source>
        <dbReference type="ARBA" id="ARBA00022768"/>
    </source>
</evidence>
<keyword evidence="2" id="KW-0251">Elongation factor</keyword>
<dbReference type="OrthoDB" id="9804431at2"/>
<comment type="caution">
    <text evidence="7">The sequence shown here is derived from an EMBL/GenBank/DDBJ whole genome shotgun (WGS) entry which is preliminary data.</text>
</comment>
<reference evidence="7 8" key="1">
    <citation type="journal article" date="2014" name="ISME J.">
        <title>Candidatus Competibacter-lineage genomes retrieved from metagenomes reveal functional metabolic diversity.</title>
        <authorList>
            <person name="McIlroy S.J."/>
            <person name="Albertsen M."/>
            <person name="Andresen E.K."/>
            <person name="Saunders A.M."/>
            <person name="Kristiansen R."/>
            <person name="Stokholm-Bjerregaard M."/>
            <person name="Nielsen K.L."/>
            <person name="Nielsen P.H."/>
        </authorList>
    </citation>
    <scope>NUCLEOTIDE SEQUENCE [LARGE SCALE GENOMIC DNA]</scope>
    <source>
        <strain evidence="7 8">Run_B_J11</strain>
    </source>
</reference>
<dbReference type="GO" id="GO:0032790">
    <property type="term" value="P:ribosome disassembly"/>
    <property type="evidence" value="ECO:0007669"/>
    <property type="project" value="TreeGrafter"/>
</dbReference>
<dbReference type="InterPro" id="IPR000795">
    <property type="entry name" value="T_Tr_GTP-bd_dom"/>
</dbReference>
<name>A0A7U7J1S1_9GAMM</name>
<dbReference type="FunFam" id="3.30.70.870:FF:000001">
    <property type="entry name" value="Elongation factor G"/>
    <property type="match status" value="1"/>
</dbReference>
<dbReference type="InterPro" id="IPR014721">
    <property type="entry name" value="Ribsml_uS5_D2-typ_fold_subgr"/>
</dbReference>
<accession>A0A7U7J1S1</accession>
<dbReference type="InterPro" id="IPR035649">
    <property type="entry name" value="EFG_V"/>
</dbReference>
<organism evidence="7 8">
    <name type="scientific">Candidatus Contendobacter odensis Run_B_J11</name>
    <dbReference type="NCBI Taxonomy" id="1400861"/>
    <lineage>
        <taxon>Bacteria</taxon>
        <taxon>Pseudomonadati</taxon>
        <taxon>Pseudomonadota</taxon>
        <taxon>Gammaproteobacteria</taxon>
        <taxon>Candidatus Competibacteraceae</taxon>
        <taxon>Candidatus Contendibacter</taxon>
    </lineage>
</organism>
<evidence type="ECO:0000313" key="7">
    <source>
        <dbReference type="EMBL" id="CDH43946.1"/>
    </source>
</evidence>
<dbReference type="Gene3D" id="3.30.70.870">
    <property type="entry name" value="Elongation Factor G (Translational Gtpase), domain 3"/>
    <property type="match status" value="1"/>
</dbReference>
<dbReference type="InterPro" id="IPR009022">
    <property type="entry name" value="EFG_III"/>
</dbReference>
<dbReference type="SUPFAM" id="SSF54211">
    <property type="entry name" value="Ribosomal protein S5 domain 2-like"/>
    <property type="match status" value="1"/>
</dbReference>